<dbReference type="OrthoDB" id="545125at2"/>
<keyword evidence="5" id="KW-0560">Oxidoreductase</keyword>
<comment type="similarity">
    <text evidence="2">Belongs to the oxygen-dependent FAD-linked oxidoreductase family.</text>
</comment>
<dbReference type="AlphaFoldDB" id="A0A1S1K9H0"/>
<dbReference type="SUPFAM" id="SSF56176">
    <property type="entry name" value="FAD-binding/transporter-associated domain-like"/>
    <property type="match status" value="1"/>
</dbReference>
<dbReference type="EMBL" id="MLHV01000006">
    <property type="protein sequence ID" value="OHU01647.1"/>
    <property type="molecule type" value="Genomic_DNA"/>
</dbReference>
<dbReference type="GO" id="GO:0071949">
    <property type="term" value="F:FAD binding"/>
    <property type="evidence" value="ECO:0007669"/>
    <property type="project" value="InterPro"/>
</dbReference>
<dbReference type="Gene3D" id="3.40.462.20">
    <property type="match status" value="1"/>
</dbReference>
<dbReference type="InterPro" id="IPR016167">
    <property type="entry name" value="FAD-bd_PCMH_sub1"/>
</dbReference>
<dbReference type="PROSITE" id="PS00862">
    <property type="entry name" value="OX2_COVAL_FAD"/>
    <property type="match status" value="1"/>
</dbReference>
<dbReference type="PANTHER" id="PTHR42973">
    <property type="entry name" value="BINDING OXIDOREDUCTASE, PUTATIVE (AFU_ORTHOLOGUE AFUA_1G17690)-RELATED"/>
    <property type="match status" value="1"/>
</dbReference>
<dbReference type="InterPro" id="IPR036318">
    <property type="entry name" value="FAD-bd_PCMH-like_sf"/>
</dbReference>
<comment type="caution">
    <text evidence="7">The sequence shown here is derived from an EMBL/GenBank/DDBJ whole genome shotgun (WGS) entry which is preliminary data.</text>
</comment>
<dbReference type="Gene3D" id="3.30.43.10">
    <property type="entry name" value="Uridine Diphospho-n-acetylenolpyruvylglucosamine Reductase, domain 2"/>
    <property type="match status" value="1"/>
</dbReference>
<dbReference type="InterPro" id="IPR050416">
    <property type="entry name" value="FAD-linked_Oxidoreductase"/>
</dbReference>
<dbReference type="InterPro" id="IPR006094">
    <property type="entry name" value="Oxid_FAD_bind_N"/>
</dbReference>
<evidence type="ECO:0000256" key="2">
    <source>
        <dbReference type="ARBA" id="ARBA00005466"/>
    </source>
</evidence>
<dbReference type="InterPro" id="IPR006093">
    <property type="entry name" value="Oxy_OxRdtase_FAD_BS"/>
</dbReference>
<keyword evidence="3" id="KW-0285">Flavoprotein</keyword>
<proteinExistence type="inferred from homology"/>
<accession>A0A1Q9W2I4</accession>
<dbReference type="RefSeq" id="WP_070944495.1">
    <property type="nucleotide sequence ID" value="NZ_MLCL01000091.1"/>
</dbReference>
<dbReference type="Gene3D" id="3.30.465.10">
    <property type="match status" value="1"/>
</dbReference>
<dbReference type="Pfam" id="PF01565">
    <property type="entry name" value="FAD_binding_4"/>
    <property type="match status" value="1"/>
</dbReference>
<comment type="cofactor">
    <cofactor evidence="1">
        <name>FAD</name>
        <dbReference type="ChEBI" id="CHEBI:57692"/>
    </cofactor>
</comment>
<reference evidence="7 8" key="1">
    <citation type="submission" date="2016-10" db="EMBL/GenBank/DDBJ databases">
        <title>Evaluation of Human, Animal and Environmental Mycobacterium chelonae Isolates by Core Genome Phylogenomic Analysis, Targeted Gene Comparison, and Anti-microbial Susceptibility Patterns: A Tale of Mistaken Identities.</title>
        <authorList>
            <person name="Fogelson S.B."/>
            <person name="Camus A.C."/>
            <person name="Lorenz W."/>
            <person name="Vasireddy R."/>
            <person name="Vasireddy S."/>
            <person name="Smith T."/>
            <person name="Brown-Elliott B.A."/>
            <person name="Wallace R.J.Jr."/>
            <person name="Hasan N.A."/>
            <person name="Reischl U."/>
            <person name="Sanchez S."/>
        </authorList>
    </citation>
    <scope>NUCLEOTIDE SEQUENCE [LARGE SCALE GENOMIC DNA]</scope>
    <source>
        <strain evidence="7 8">24999</strain>
    </source>
</reference>
<dbReference type="STRING" id="1908205.BKG60_28810"/>
<evidence type="ECO:0000256" key="4">
    <source>
        <dbReference type="ARBA" id="ARBA00022827"/>
    </source>
</evidence>
<dbReference type="GO" id="GO:0016491">
    <property type="term" value="F:oxidoreductase activity"/>
    <property type="evidence" value="ECO:0007669"/>
    <property type="project" value="UniProtKB-KW"/>
</dbReference>
<feature type="domain" description="FAD-binding PCMH-type" evidence="6">
    <location>
        <begin position="44"/>
        <end position="212"/>
    </location>
</feature>
<evidence type="ECO:0000313" key="7">
    <source>
        <dbReference type="EMBL" id="OHU01647.1"/>
    </source>
</evidence>
<keyword evidence="8" id="KW-1185">Reference proteome</keyword>
<evidence type="ECO:0000256" key="1">
    <source>
        <dbReference type="ARBA" id="ARBA00001974"/>
    </source>
</evidence>
<sequence length="464" mass="48161">MTLTDLAHDGLDDALEGLRAHVAAPVALPGEAGYERATPWNLAATVRPAAVVLAATAYDIANTVGYAAVRGYRVGVQATGHGALSVESDTILVVTSGMTEVTVDPVARTARVAAGATWQHVLDAAAGHGLAGLGGSATHVGVVGFLTGGGIGPLVRSVGLSSDYVRSFELVTGAGELLRATPEENAELFWGLRGGKSTLGIVTAVEIELLPIREFYGGAVYFDGADAAVVLHEWNRWCADLPESVSTSITLQRLPQLPGIPEPLAGKFTVAVRYAALGDFAEAQRLLAPMRAVATPVLDTVGVMPYAAIGAVHADPVDPMPIYEHHTLLRELTAETVEVLLAAAGPDSGSVQTIVEVRMLGGALAREARHRSAFCHRDAAFAVAVIGVLAPPAAELVVPQAGALIVALSQWSSGGQIANFAPSEDAGRAVRVYDEQTRHWLAALGDRHDPAGVFRCGQVVRSAG</sequence>
<dbReference type="PANTHER" id="PTHR42973:SF39">
    <property type="entry name" value="FAD-BINDING PCMH-TYPE DOMAIN-CONTAINING PROTEIN"/>
    <property type="match status" value="1"/>
</dbReference>
<evidence type="ECO:0000259" key="6">
    <source>
        <dbReference type="PROSITE" id="PS51387"/>
    </source>
</evidence>
<evidence type="ECO:0000256" key="5">
    <source>
        <dbReference type="ARBA" id="ARBA00023002"/>
    </source>
</evidence>
<accession>A0A1S1K9H0</accession>
<keyword evidence="4" id="KW-0274">FAD</keyword>
<dbReference type="Proteomes" id="UP000179636">
    <property type="component" value="Unassembled WGS sequence"/>
</dbReference>
<evidence type="ECO:0000313" key="8">
    <source>
        <dbReference type="Proteomes" id="UP000179636"/>
    </source>
</evidence>
<dbReference type="InterPro" id="IPR016169">
    <property type="entry name" value="FAD-bd_PCMH_sub2"/>
</dbReference>
<dbReference type="PROSITE" id="PS51387">
    <property type="entry name" value="FAD_PCMH"/>
    <property type="match status" value="1"/>
</dbReference>
<gene>
    <name evidence="7" type="ORF">BKG61_09105</name>
</gene>
<name>A0A1S1K9H0_9MYCO</name>
<organism evidence="7 8">
    <name type="scientific">Mycobacterium syngnathidarum</name>
    <dbReference type="NCBI Taxonomy" id="1908205"/>
    <lineage>
        <taxon>Bacteria</taxon>
        <taxon>Bacillati</taxon>
        <taxon>Actinomycetota</taxon>
        <taxon>Actinomycetes</taxon>
        <taxon>Mycobacteriales</taxon>
        <taxon>Mycobacteriaceae</taxon>
        <taxon>Mycobacterium</taxon>
    </lineage>
</organism>
<protein>
    <submittedName>
        <fullName evidence="7">FAD-linked oxidase</fullName>
    </submittedName>
</protein>
<evidence type="ECO:0000256" key="3">
    <source>
        <dbReference type="ARBA" id="ARBA00022630"/>
    </source>
</evidence>
<dbReference type="InterPro" id="IPR016166">
    <property type="entry name" value="FAD-bd_PCMH"/>
</dbReference>